<accession>A0A8K0H7S2</accession>
<protein>
    <submittedName>
        <fullName evidence="1">Uncharacterized protein</fullName>
    </submittedName>
</protein>
<dbReference type="Proteomes" id="UP000796880">
    <property type="component" value="Unassembled WGS sequence"/>
</dbReference>
<dbReference type="EMBL" id="VOIH02000005">
    <property type="protein sequence ID" value="KAF3447280.1"/>
    <property type="molecule type" value="Genomic_DNA"/>
</dbReference>
<evidence type="ECO:0000313" key="1">
    <source>
        <dbReference type="EMBL" id="KAF3447280.1"/>
    </source>
</evidence>
<proteinExistence type="predicted"/>
<organism evidence="1 2">
    <name type="scientific">Rhamnella rubrinervis</name>
    <dbReference type="NCBI Taxonomy" id="2594499"/>
    <lineage>
        <taxon>Eukaryota</taxon>
        <taxon>Viridiplantae</taxon>
        <taxon>Streptophyta</taxon>
        <taxon>Embryophyta</taxon>
        <taxon>Tracheophyta</taxon>
        <taxon>Spermatophyta</taxon>
        <taxon>Magnoliopsida</taxon>
        <taxon>eudicotyledons</taxon>
        <taxon>Gunneridae</taxon>
        <taxon>Pentapetalae</taxon>
        <taxon>rosids</taxon>
        <taxon>fabids</taxon>
        <taxon>Rosales</taxon>
        <taxon>Rhamnaceae</taxon>
        <taxon>rhamnoid group</taxon>
        <taxon>Rhamneae</taxon>
        <taxon>Rhamnella</taxon>
    </lineage>
</organism>
<comment type="caution">
    <text evidence="1">The sequence shown here is derived from an EMBL/GenBank/DDBJ whole genome shotgun (WGS) entry which is preliminary data.</text>
</comment>
<gene>
    <name evidence="1" type="ORF">FNV43_RR12461</name>
</gene>
<dbReference type="OrthoDB" id="1749434at2759"/>
<keyword evidence="2" id="KW-1185">Reference proteome</keyword>
<reference evidence="1" key="1">
    <citation type="submission" date="2020-03" db="EMBL/GenBank/DDBJ databases">
        <title>A high-quality chromosome-level genome assembly of a woody plant with both climbing and erect habits, Rhamnella rubrinervis.</title>
        <authorList>
            <person name="Lu Z."/>
            <person name="Yang Y."/>
            <person name="Zhu X."/>
            <person name="Sun Y."/>
        </authorList>
    </citation>
    <scope>NUCLEOTIDE SEQUENCE</scope>
    <source>
        <strain evidence="1">BYM</strain>
        <tissue evidence="1">Leaf</tissue>
    </source>
</reference>
<evidence type="ECO:0000313" key="2">
    <source>
        <dbReference type="Proteomes" id="UP000796880"/>
    </source>
</evidence>
<sequence length="185" mass="21173">MSTIVQTINELQANQKGVAAVVKQLQDNLNVICKATMLVVGQKASTTQDGQTQKLNNGSFLTHTEVMKLLEKKLHKPTMEDLKCVSQPPLLMEIFERHIRQGYKSPHFTLFNGRKESLVDFIRRFKGLALECYDKHDEYPLVEIYVNNIVLEYHVYLENLAINPFTKLIEVARKTSLLVKVQAKS</sequence>
<name>A0A8K0H7S2_9ROSA</name>
<dbReference type="AlphaFoldDB" id="A0A8K0H7S2"/>